<evidence type="ECO:0000313" key="1">
    <source>
        <dbReference type="EMBL" id="PWF45528.1"/>
    </source>
</evidence>
<dbReference type="AlphaFoldDB" id="A0A2U2HHZ0"/>
<proteinExistence type="predicted"/>
<evidence type="ECO:0000313" key="2">
    <source>
        <dbReference type="Proteomes" id="UP000241421"/>
    </source>
</evidence>
<feature type="non-terminal residue" evidence="1">
    <location>
        <position position="148"/>
    </location>
</feature>
<reference evidence="1 2" key="1">
    <citation type="submission" date="2018-04" db="EMBL/GenBank/DDBJ databases">
        <title>Massilia violaceinigra sp. nov., a novel purple-pigmented bacterium isolated from Tianshan glacier, Xinjiang, China.</title>
        <authorList>
            <person name="Wang H."/>
        </authorList>
    </citation>
    <scope>NUCLEOTIDE SEQUENCE [LARGE SCALE GENOMIC DNA]</scope>
    <source>
        <strain evidence="1 2">B448-2</strain>
    </source>
</reference>
<sequence length="148" mass="16571">MSPTTQASQTATKAAENVSRQETIENLVGIVTKHAGEHLLAVGTRLLGALLDPTDMTKIDARIVFLRVKSGKLLKDNNYAFFHLQTTVLERLLRKEFKQLAPLARQLNVFDGALALVPFEEMDNRVAFDALCRPFEMRYADQIATLNL</sequence>
<comment type="caution">
    <text evidence="1">The sequence shown here is derived from an EMBL/GenBank/DDBJ whole genome shotgun (WGS) entry which is preliminary data.</text>
</comment>
<dbReference type="Proteomes" id="UP000241421">
    <property type="component" value="Unassembled WGS sequence"/>
</dbReference>
<dbReference type="EMBL" id="PXWF02000250">
    <property type="protein sequence ID" value="PWF45528.1"/>
    <property type="molecule type" value="Genomic_DNA"/>
</dbReference>
<protein>
    <submittedName>
        <fullName evidence="1">Uncharacterized protein</fullName>
    </submittedName>
</protein>
<organism evidence="1 2">
    <name type="scientific">Massilia glaciei</name>
    <dbReference type="NCBI Taxonomy" id="1524097"/>
    <lineage>
        <taxon>Bacteria</taxon>
        <taxon>Pseudomonadati</taxon>
        <taxon>Pseudomonadota</taxon>
        <taxon>Betaproteobacteria</taxon>
        <taxon>Burkholderiales</taxon>
        <taxon>Oxalobacteraceae</taxon>
        <taxon>Telluria group</taxon>
        <taxon>Massilia</taxon>
    </lineage>
</organism>
<accession>A0A2U2HHZ0</accession>
<name>A0A2U2HHZ0_9BURK</name>
<keyword evidence="2" id="KW-1185">Reference proteome</keyword>
<gene>
    <name evidence="1" type="ORF">C7C56_017220</name>
</gene>